<dbReference type="RefSeq" id="WP_276268744.1">
    <property type="nucleotide sequence ID" value="NZ_JARJLM010000637.1"/>
</dbReference>
<reference evidence="6 7" key="1">
    <citation type="submission" date="2023-03" db="EMBL/GenBank/DDBJ databases">
        <title>Draft assemblies of triclosan tolerant bacteria isolated from returned activated sludge.</title>
        <authorList>
            <person name="Van Hamelsveld S."/>
        </authorList>
    </citation>
    <scope>NUCLEOTIDE SEQUENCE [LARGE SCALE GENOMIC DNA]</scope>
    <source>
        <strain evidence="6 7">GW210010_S58</strain>
    </source>
</reference>
<gene>
    <name evidence="6" type="ORF">P3W85_39080</name>
</gene>
<dbReference type="Gene3D" id="1.10.357.10">
    <property type="entry name" value="Tetracycline Repressor, domain 2"/>
    <property type="match status" value="1"/>
</dbReference>
<dbReference type="EMBL" id="JARJLM010000637">
    <property type="protein sequence ID" value="MDF3838898.1"/>
    <property type="molecule type" value="Genomic_DNA"/>
</dbReference>
<evidence type="ECO:0000256" key="1">
    <source>
        <dbReference type="ARBA" id="ARBA00023015"/>
    </source>
</evidence>
<dbReference type="PROSITE" id="PS50977">
    <property type="entry name" value="HTH_TETR_2"/>
    <property type="match status" value="1"/>
</dbReference>
<dbReference type="PANTHER" id="PTHR30055">
    <property type="entry name" value="HTH-TYPE TRANSCRIPTIONAL REGULATOR RUTR"/>
    <property type="match status" value="1"/>
</dbReference>
<accession>A0ABT6B214</accession>
<protein>
    <submittedName>
        <fullName evidence="6">TetR/AcrR family transcriptional regulator</fullName>
    </submittedName>
</protein>
<feature type="domain" description="HTH tetR-type" evidence="5">
    <location>
        <begin position="10"/>
        <end position="70"/>
    </location>
</feature>
<evidence type="ECO:0000256" key="3">
    <source>
        <dbReference type="ARBA" id="ARBA00023163"/>
    </source>
</evidence>
<organism evidence="6 7">
    <name type="scientific">Cupriavidus basilensis</name>
    <dbReference type="NCBI Taxonomy" id="68895"/>
    <lineage>
        <taxon>Bacteria</taxon>
        <taxon>Pseudomonadati</taxon>
        <taxon>Pseudomonadota</taxon>
        <taxon>Betaproteobacteria</taxon>
        <taxon>Burkholderiales</taxon>
        <taxon>Burkholderiaceae</taxon>
        <taxon>Cupriavidus</taxon>
    </lineage>
</organism>
<evidence type="ECO:0000256" key="4">
    <source>
        <dbReference type="PROSITE-ProRule" id="PRU00335"/>
    </source>
</evidence>
<dbReference type="PANTHER" id="PTHR30055:SF234">
    <property type="entry name" value="HTH-TYPE TRANSCRIPTIONAL REGULATOR BETI"/>
    <property type="match status" value="1"/>
</dbReference>
<evidence type="ECO:0000313" key="7">
    <source>
        <dbReference type="Proteomes" id="UP001216674"/>
    </source>
</evidence>
<proteinExistence type="predicted"/>
<feature type="DNA-binding region" description="H-T-H motif" evidence="4">
    <location>
        <begin position="33"/>
        <end position="52"/>
    </location>
</feature>
<keyword evidence="2 4" id="KW-0238">DNA-binding</keyword>
<comment type="caution">
    <text evidence="6">The sequence shown here is derived from an EMBL/GenBank/DDBJ whole genome shotgun (WGS) entry which is preliminary data.</text>
</comment>
<dbReference type="InterPro" id="IPR050109">
    <property type="entry name" value="HTH-type_TetR-like_transc_reg"/>
</dbReference>
<dbReference type="SUPFAM" id="SSF46689">
    <property type="entry name" value="Homeodomain-like"/>
    <property type="match status" value="1"/>
</dbReference>
<sequence>MKRPSQQRARFTVNAIYEAFVRIWLARGWDGVTTRAVALEAGCSVGTLYEYFPNKEALLSGYVRHTIELLLARIGAEVVDAPGLDWRTRIVRLVRLTCGTDDAPPEGFGHAMLMLEARIAETRHHRRVFDELCGAWLRALAACPDLPRAPEASAVRSLLQALWGARRYRLLLQAPEPAQAAWVAEMERLCLLWLGDAAPPADATDATDRS</sequence>
<keyword evidence="7" id="KW-1185">Reference proteome</keyword>
<dbReference type="InterPro" id="IPR001647">
    <property type="entry name" value="HTH_TetR"/>
</dbReference>
<evidence type="ECO:0000259" key="5">
    <source>
        <dbReference type="PROSITE" id="PS50977"/>
    </source>
</evidence>
<evidence type="ECO:0000313" key="6">
    <source>
        <dbReference type="EMBL" id="MDF3838898.1"/>
    </source>
</evidence>
<dbReference type="InterPro" id="IPR009057">
    <property type="entry name" value="Homeodomain-like_sf"/>
</dbReference>
<keyword evidence="3" id="KW-0804">Transcription</keyword>
<evidence type="ECO:0000256" key="2">
    <source>
        <dbReference type="ARBA" id="ARBA00023125"/>
    </source>
</evidence>
<name>A0ABT6B214_9BURK</name>
<dbReference type="Pfam" id="PF00440">
    <property type="entry name" value="TetR_N"/>
    <property type="match status" value="1"/>
</dbReference>
<keyword evidence="1" id="KW-0805">Transcription regulation</keyword>
<dbReference type="Proteomes" id="UP001216674">
    <property type="component" value="Unassembled WGS sequence"/>
</dbReference>
<dbReference type="PRINTS" id="PR00455">
    <property type="entry name" value="HTHTETR"/>
</dbReference>